<reference evidence="2 3" key="1">
    <citation type="submission" date="2019-03" db="EMBL/GenBank/DDBJ databases">
        <title>Draft genome sequence of Xylaria hypoxylon DSM 108379, a ubiquitous saprotrophic-parasitic fungi on hardwood.</title>
        <authorList>
            <person name="Buettner E."/>
            <person name="Leonhardt S."/>
            <person name="Gebauer A.M."/>
            <person name="Liers C."/>
            <person name="Hofrichter M."/>
            <person name="Kellner H."/>
        </authorList>
    </citation>
    <scope>NUCLEOTIDE SEQUENCE [LARGE SCALE GENOMIC DNA]</scope>
    <source>
        <strain evidence="2 3">DSM 108379</strain>
    </source>
</reference>
<dbReference type="EMBL" id="SKBN01000050">
    <property type="protein sequence ID" value="TGJ85225.1"/>
    <property type="molecule type" value="Genomic_DNA"/>
</dbReference>
<evidence type="ECO:0000313" key="2">
    <source>
        <dbReference type="EMBL" id="TGJ85225.1"/>
    </source>
</evidence>
<dbReference type="Proteomes" id="UP000297716">
    <property type="component" value="Unassembled WGS sequence"/>
</dbReference>
<organism evidence="2 3">
    <name type="scientific">Xylaria hypoxylon</name>
    <dbReference type="NCBI Taxonomy" id="37992"/>
    <lineage>
        <taxon>Eukaryota</taxon>
        <taxon>Fungi</taxon>
        <taxon>Dikarya</taxon>
        <taxon>Ascomycota</taxon>
        <taxon>Pezizomycotina</taxon>
        <taxon>Sordariomycetes</taxon>
        <taxon>Xylariomycetidae</taxon>
        <taxon>Xylariales</taxon>
        <taxon>Xylariaceae</taxon>
        <taxon>Xylaria</taxon>
    </lineage>
</organism>
<evidence type="ECO:0000256" key="1">
    <source>
        <dbReference type="SAM" id="Phobius"/>
    </source>
</evidence>
<comment type="caution">
    <text evidence="2">The sequence shown here is derived from an EMBL/GenBank/DDBJ whole genome shotgun (WGS) entry which is preliminary data.</text>
</comment>
<proteinExistence type="predicted"/>
<sequence length="235" mass="26870">MVCYAYYTTIFQDTHTNLDTLDISPQPTYGSVAHYARTPRSRSFMVFANSPPIPPSDSYRFYISAEERARKAANAVWVARQRELYAMEGAWPMRPEFRRWNGRIIQPPVSSPSRVQIIVRNLTLHIAVIAAAADAIKAEFRREKAVYAARKAQLAFWISRTNYRLIQCRQAVAIELRAIVAHIKPALPMVFFVFALGMVVLRVGIMVADWFDDDILQGELVYGLVKEHKSWCVMA</sequence>
<evidence type="ECO:0000313" key="3">
    <source>
        <dbReference type="Proteomes" id="UP000297716"/>
    </source>
</evidence>
<keyword evidence="1" id="KW-0472">Membrane</keyword>
<gene>
    <name evidence="2" type="ORF">E0Z10_g3549</name>
</gene>
<protein>
    <submittedName>
        <fullName evidence="2">Uncharacterized protein</fullName>
    </submittedName>
</protein>
<name>A0A4Z0Z1H0_9PEZI</name>
<accession>A0A4Z0Z1H0</accession>
<dbReference type="AlphaFoldDB" id="A0A4Z0Z1H0"/>
<keyword evidence="1" id="KW-0812">Transmembrane</keyword>
<dbReference type="OrthoDB" id="4769139at2759"/>
<feature type="transmembrane region" description="Helical" evidence="1">
    <location>
        <begin position="186"/>
        <end position="208"/>
    </location>
</feature>
<keyword evidence="1" id="KW-1133">Transmembrane helix</keyword>
<keyword evidence="3" id="KW-1185">Reference proteome</keyword>